<dbReference type="Pfam" id="PF00631">
    <property type="entry name" value="G-gamma"/>
    <property type="match status" value="1"/>
</dbReference>
<keyword evidence="10" id="KW-0636">Prenylation</keyword>
<evidence type="ECO:0000256" key="1">
    <source>
        <dbReference type="ARBA" id="ARBA00004170"/>
    </source>
</evidence>
<keyword evidence="6" id="KW-0472">Membrane</keyword>
<dbReference type="PANTHER" id="PTHR28189">
    <property type="entry name" value="GUANINE NUCLEOTIDE-BINDING PROTEIN SUBUNIT GAMMA"/>
    <property type="match status" value="1"/>
</dbReference>
<dbReference type="GO" id="GO:0005834">
    <property type="term" value="C:heterotrimeric G-protein complex"/>
    <property type="evidence" value="ECO:0007669"/>
    <property type="project" value="TreeGrafter"/>
</dbReference>
<feature type="compositionally biased region" description="Low complexity" evidence="11">
    <location>
        <begin position="74"/>
        <end position="115"/>
    </location>
</feature>
<keyword evidence="5" id="KW-0488">Methylation</keyword>
<keyword evidence="15" id="KW-1185">Reference proteome</keyword>
<proteinExistence type="inferred from homology"/>
<dbReference type="Gene3D" id="4.10.260.10">
    <property type="entry name" value="Transducin (heterotrimeric G protein), gamma chain"/>
    <property type="match status" value="1"/>
</dbReference>
<dbReference type="PANTHER" id="PTHR28189:SF1">
    <property type="entry name" value="GUANINE NUCLEOTIDE-BINDING PROTEIN SUBUNIT GAMMA"/>
    <property type="match status" value="1"/>
</dbReference>
<comment type="similarity">
    <text evidence="2">Belongs to the G protein gamma family.</text>
</comment>
<dbReference type="InterPro" id="IPR041848">
    <property type="entry name" value="Ste18_fungal"/>
</dbReference>
<accession>A0A9P3HDI5</accession>
<comment type="caution">
    <text evidence="14">The sequence shown here is derived from an EMBL/GenBank/DDBJ whole genome shotgun (WGS) entry which is preliminary data.</text>
</comment>
<evidence type="ECO:0000256" key="4">
    <source>
        <dbReference type="ARBA" id="ARBA00016111"/>
    </source>
</evidence>
<feature type="domain" description="G protein gamma" evidence="12">
    <location>
        <begin position="164"/>
        <end position="227"/>
    </location>
</feature>
<evidence type="ECO:0000256" key="8">
    <source>
        <dbReference type="ARBA" id="ARBA00023224"/>
    </source>
</evidence>
<name>A0A9P3HDI5_9FUNG</name>
<dbReference type="SMART" id="SM01224">
    <property type="entry name" value="G_gamma"/>
    <property type="match status" value="1"/>
</dbReference>
<sequence>MSGQDNTDNYTEDARNNNYRHHPNEGTELVGLGAADTTTLFASASDASLTAEAKTTLNAATAANGSPSSPIAQVNVPPSSSTSSATANSSSPLSQQQQQQNIQQHQRQHQQQQQQPPLTSPNLKAMSPQPHQAPPLTQYGSSASSAGGNTLAGGGSSGVSDLKLRRFLEHNQRLREQLEMRRIPVSEAGRGLIQYVTNTRDGLLPTVWGPPDPDPFVNPSKGCCTIS</sequence>
<dbReference type="GO" id="GO:0007186">
    <property type="term" value="P:G protein-coupled receptor signaling pathway"/>
    <property type="evidence" value="ECO:0007669"/>
    <property type="project" value="InterPro"/>
</dbReference>
<dbReference type="InterPro" id="IPR036284">
    <property type="entry name" value="GGL_sf"/>
</dbReference>
<evidence type="ECO:0000256" key="2">
    <source>
        <dbReference type="ARBA" id="ARBA00007431"/>
    </source>
</evidence>
<dbReference type="Proteomes" id="UP000827284">
    <property type="component" value="Unassembled WGS sequence"/>
</dbReference>
<evidence type="ECO:0000259" key="12">
    <source>
        <dbReference type="SMART" id="SM00224"/>
    </source>
</evidence>
<reference evidence="14" key="2">
    <citation type="journal article" date="2022" name="Microbiol. Resour. Announc.">
        <title>Whole-Genome Sequence of Entomortierella parvispora E1425, a Mucoromycotan Fungus Associated with Burkholderiaceae-Related Endosymbiotic Bacteria.</title>
        <authorList>
            <person name="Herlambang A."/>
            <person name="Guo Y."/>
            <person name="Takashima Y."/>
            <person name="Narisawa K."/>
            <person name="Ohta H."/>
            <person name="Nishizawa T."/>
        </authorList>
    </citation>
    <scope>NUCLEOTIDE SEQUENCE</scope>
    <source>
        <strain evidence="14">E1425</strain>
    </source>
</reference>
<dbReference type="InterPro" id="IPR015898">
    <property type="entry name" value="G-protein_gamma-like_dom"/>
</dbReference>
<dbReference type="GO" id="GO:0000750">
    <property type="term" value="P:pheromone-dependent signal transduction involved in conjugation with cellular fusion"/>
    <property type="evidence" value="ECO:0007669"/>
    <property type="project" value="InterPro"/>
</dbReference>
<evidence type="ECO:0000256" key="7">
    <source>
        <dbReference type="ARBA" id="ARBA00023139"/>
    </source>
</evidence>
<comment type="subunit">
    <text evidence="3">G proteins are composed of 3 units, alpha, beta and gamma.</text>
</comment>
<evidence type="ECO:0000256" key="11">
    <source>
        <dbReference type="SAM" id="MobiDB-lite"/>
    </source>
</evidence>
<evidence type="ECO:0000313" key="15">
    <source>
        <dbReference type="Proteomes" id="UP000827284"/>
    </source>
</evidence>
<evidence type="ECO:0000259" key="13">
    <source>
        <dbReference type="SMART" id="SM01224"/>
    </source>
</evidence>
<keyword evidence="8" id="KW-0807">Transducer</keyword>
<comment type="subcellular location">
    <subcellularLocation>
        <location evidence="1">Membrane</location>
        <topology evidence="1">Peripheral membrane protein</topology>
    </subcellularLocation>
</comment>
<protein>
    <recommendedName>
        <fullName evidence="4">Guanine nucleotide-binding protein subunit gamma</fullName>
    </recommendedName>
</protein>
<evidence type="ECO:0000313" key="14">
    <source>
        <dbReference type="EMBL" id="GJJ74745.1"/>
    </source>
</evidence>
<evidence type="ECO:0000256" key="6">
    <source>
        <dbReference type="ARBA" id="ARBA00023136"/>
    </source>
</evidence>
<dbReference type="AlphaFoldDB" id="A0A9P3HDI5"/>
<evidence type="ECO:0000256" key="9">
    <source>
        <dbReference type="ARBA" id="ARBA00023288"/>
    </source>
</evidence>
<evidence type="ECO:0000256" key="10">
    <source>
        <dbReference type="ARBA" id="ARBA00023289"/>
    </source>
</evidence>
<gene>
    <name evidence="14" type="ORF">EMPS_07103</name>
</gene>
<feature type="region of interest" description="Disordered" evidence="11">
    <location>
        <begin position="61"/>
        <end position="159"/>
    </location>
</feature>
<dbReference type="SUPFAM" id="SSF48670">
    <property type="entry name" value="Transducin (heterotrimeric G protein), gamma chain"/>
    <property type="match status" value="1"/>
</dbReference>
<organism evidence="14 15">
    <name type="scientific">Entomortierella parvispora</name>
    <dbReference type="NCBI Taxonomy" id="205924"/>
    <lineage>
        <taxon>Eukaryota</taxon>
        <taxon>Fungi</taxon>
        <taxon>Fungi incertae sedis</taxon>
        <taxon>Mucoromycota</taxon>
        <taxon>Mortierellomycotina</taxon>
        <taxon>Mortierellomycetes</taxon>
        <taxon>Mortierellales</taxon>
        <taxon>Mortierellaceae</taxon>
        <taxon>Entomortierella</taxon>
    </lineage>
</organism>
<evidence type="ECO:0000256" key="3">
    <source>
        <dbReference type="ARBA" id="ARBA00011581"/>
    </source>
</evidence>
<dbReference type="GO" id="GO:0031681">
    <property type="term" value="F:G-protein beta-subunit binding"/>
    <property type="evidence" value="ECO:0007669"/>
    <property type="project" value="InterPro"/>
</dbReference>
<feature type="domain" description="G protein gamma" evidence="13">
    <location>
        <begin position="160"/>
        <end position="227"/>
    </location>
</feature>
<keyword evidence="9" id="KW-0449">Lipoprotein</keyword>
<dbReference type="FunFam" id="4.10.260.10:FF:000003">
    <property type="entry name" value="G-protein complex gamma subunit Ste18/GpgA"/>
    <property type="match status" value="1"/>
</dbReference>
<feature type="compositionally biased region" description="Low complexity" evidence="11">
    <location>
        <begin position="140"/>
        <end position="149"/>
    </location>
</feature>
<feature type="region of interest" description="Disordered" evidence="11">
    <location>
        <begin position="1"/>
        <end position="31"/>
    </location>
</feature>
<dbReference type="SMART" id="SM00224">
    <property type="entry name" value="GGL"/>
    <property type="match status" value="1"/>
</dbReference>
<dbReference type="EMBL" id="BQFW01000009">
    <property type="protein sequence ID" value="GJJ74745.1"/>
    <property type="molecule type" value="Genomic_DNA"/>
</dbReference>
<evidence type="ECO:0000256" key="5">
    <source>
        <dbReference type="ARBA" id="ARBA00022481"/>
    </source>
</evidence>
<keyword evidence="7" id="KW-0564">Palmitate</keyword>
<reference evidence="14" key="1">
    <citation type="submission" date="2021-11" db="EMBL/GenBank/DDBJ databases">
        <authorList>
            <person name="Herlambang A."/>
            <person name="Guo Y."/>
            <person name="Takashima Y."/>
            <person name="Nishizawa T."/>
        </authorList>
    </citation>
    <scope>NUCLEOTIDE SEQUENCE</scope>
    <source>
        <strain evidence="14">E1425</strain>
    </source>
</reference>
<dbReference type="OrthoDB" id="19232at2759"/>